<proteinExistence type="predicted"/>
<feature type="region of interest" description="Disordered" evidence="1">
    <location>
        <begin position="148"/>
        <end position="197"/>
    </location>
</feature>
<feature type="compositionally biased region" description="Basic and acidic residues" evidence="1">
    <location>
        <begin position="857"/>
        <end position="868"/>
    </location>
</feature>
<dbReference type="HOGENOM" id="CLU_283003_0_0_1"/>
<accession>N1QC21</accession>
<dbReference type="STRING" id="383855.N1QC21"/>
<evidence type="ECO:0000313" key="2">
    <source>
        <dbReference type="EMBL" id="EME88823.1"/>
    </source>
</evidence>
<dbReference type="Proteomes" id="UP000016932">
    <property type="component" value="Unassembled WGS sequence"/>
</dbReference>
<evidence type="ECO:0000313" key="3">
    <source>
        <dbReference type="Proteomes" id="UP000016932"/>
    </source>
</evidence>
<dbReference type="AlphaFoldDB" id="N1QC21"/>
<feature type="region of interest" description="Disordered" evidence="1">
    <location>
        <begin position="854"/>
        <end position="874"/>
    </location>
</feature>
<reference evidence="2 3" key="1">
    <citation type="journal article" date="2012" name="PLoS Pathog.">
        <title>Diverse lifestyles and strategies of plant pathogenesis encoded in the genomes of eighteen Dothideomycetes fungi.</title>
        <authorList>
            <person name="Ohm R.A."/>
            <person name="Feau N."/>
            <person name="Henrissat B."/>
            <person name="Schoch C.L."/>
            <person name="Horwitz B.A."/>
            <person name="Barry K.W."/>
            <person name="Condon B.J."/>
            <person name="Copeland A.C."/>
            <person name="Dhillon B."/>
            <person name="Glaser F."/>
            <person name="Hesse C.N."/>
            <person name="Kosti I."/>
            <person name="LaButti K."/>
            <person name="Lindquist E.A."/>
            <person name="Lucas S."/>
            <person name="Salamov A.A."/>
            <person name="Bradshaw R.E."/>
            <person name="Ciuffetti L."/>
            <person name="Hamelin R.C."/>
            <person name="Kema G.H.J."/>
            <person name="Lawrence C."/>
            <person name="Scott J.A."/>
            <person name="Spatafora J.W."/>
            <person name="Turgeon B.G."/>
            <person name="de Wit P.J.G.M."/>
            <person name="Zhong S."/>
            <person name="Goodwin S.B."/>
            <person name="Grigoriev I.V."/>
        </authorList>
    </citation>
    <scope>NUCLEOTIDE SEQUENCE [LARGE SCALE GENOMIC DNA]</scope>
    <source>
        <strain evidence="2 3">CIRAD86</strain>
    </source>
</reference>
<feature type="compositionally biased region" description="Low complexity" evidence="1">
    <location>
        <begin position="166"/>
        <end position="179"/>
    </location>
</feature>
<feature type="compositionally biased region" description="Basic and acidic residues" evidence="1">
    <location>
        <begin position="1055"/>
        <end position="1069"/>
    </location>
</feature>
<feature type="compositionally biased region" description="Basic residues" evidence="1">
    <location>
        <begin position="1087"/>
        <end position="1102"/>
    </location>
</feature>
<feature type="compositionally biased region" description="Low complexity" evidence="1">
    <location>
        <begin position="386"/>
        <end position="397"/>
    </location>
</feature>
<dbReference type="VEuPathDB" id="FungiDB:MYCFIDRAFT_80180"/>
<evidence type="ECO:0000256" key="1">
    <source>
        <dbReference type="SAM" id="MobiDB-lite"/>
    </source>
</evidence>
<dbReference type="OrthoDB" id="3643609at2759"/>
<feature type="compositionally biased region" description="Polar residues" evidence="1">
    <location>
        <begin position="304"/>
        <end position="316"/>
    </location>
</feature>
<dbReference type="eggNOG" id="ENOG502R8VF">
    <property type="taxonomic scope" value="Eukaryota"/>
</dbReference>
<feature type="region of interest" description="Disordered" evidence="1">
    <location>
        <begin position="71"/>
        <end position="95"/>
    </location>
</feature>
<protein>
    <submittedName>
        <fullName evidence="2">Uncharacterized protein</fullName>
    </submittedName>
</protein>
<dbReference type="EMBL" id="KB446555">
    <property type="protein sequence ID" value="EME88823.1"/>
    <property type="molecule type" value="Genomic_DNA"/>
</dbReference>
<feature type="compositionally biased region" description="Basic and acidic residues" evidence="1">
    <location>
        <begin position="647"/>
        <end position="667"/>
    </location>
</feature>
<feature type="compositionally biased region" description="Low complexity" evidence="1">
    <location>
        <begin position="742"/>
        <end position="751"/>
    </location>
</feature>
<feature type="region of interest" description="Disordered" evidence="1">
    <location>
        <begin position="282"/>
        <end position="324"/>
    </location>
</feature>
<dbReference type="GeneID" id="19341682"/>
<organism evidence="2 3">
    <name type="scientific">Pseudocercospora fijiensis (strain CIRAD86)</name>
    <name type="common">Black leaf streak disease fungus</name>
    <name type="synonym">Mycosphaerella fijiensis</name>
    <dbReference type="NCBI Taxonomy" id="383855"/>
    <lineage>
        <taxon>Eukaryota</taxon>
        <taxon>Fungi</taxon>
        <taxon>Dikarya</taxon>
        <taxon>Ascomycota</taxon>
        <taxon>Pezizomycotina</taxon>
        <taxon>Dothideomycetes</taxon>
        <taxon>Dothideomycetidae</taxon>
        <taxon>Mycosphaerellales</taxon>
        <taxon>Mycosphaerellaceae</taxon>
        <taxon>Pseudocercospora</taxon>
    </lineage>
</organism>
<dbReference type="KEGG" id="pfj:MYCFIDRAFT_80180"/>
<sequence length="1102" mass="119994">MTSRLSVDDGVLAGHVRRSIHVMPLPLPLPLPIPQPHRPSDLDAPALHNYIHRIARLAHHTDFAMLRKRRDVTPSTVEEEPASTLPDYDQDIGHAPEDDWARLHEGRPQRSLAKKKSWFSSVKSSVARSAILARTTVDQWRADVAGGKSYLSDADDDGDRLRDAGDGAASSRESSSARALPTATPLRQTGAERETPFTPKTAAESLSAQLFQGAAKTDKTDRKKQGALAKIITSAPTPTGPEAFDHDPLDGVETTKTPVATIKAHRRKSSVARSLAGSLRTLRRRGNQSTKCESPAKAAWDDTLSPTTKEATRTSLPPSPVKIPAPNLNRLDLASSASMSTTFIHSPGLERHSELMALTDPPWKHTQRVPTYYTKLPGEGPEDRPLLSARSSRDASLTPSELLDLPTDDFGLSMPDEPATPATVLPGNSVHRGLDGANDETAVFERSVESKHSASKQKDKKLKKMGSIDALADRCARAIGSPVDTSLGRGDKIKVMSRQTTASACHSDMPPLTRQMNQRIVELQGPSNKHRDPISGPWQSGDPFAPAKAVKGIRVPSPERTIELPLRPKIRVQSVNGSRPHTIDMSPDRASAEDNFPLALLAQQRANSRSVSEASTKICINTPFDESERELRRKPSVADSLQQLQEHTNDIEKGYAERSSKSHREKSGGNAETTKAEQPRPQEQAGDSPVATSIYQFISSHSSSPHRSRPGTTHSPDMGKAFWKEVTGPTPQKSTEERKKTVQQWVQTQQTDAGTPGVQHSPRHSDEYPDVVSISIDEDRTTPPLSPQDSTPNITPSMGDRLDFDARRSDRNMRYNALRMAAHESPPPKREGWPDPGEIPSSLRPVLQLITSDEEGSERGAEGFEDGRAAPSPSLASSYRKKIAHEFHYSKELSSDSIEADLQEAIQDNYAFQLAMSGVDLSDSFGEACAAGPTSSPFVPFQENVDAAEPKSLACPTPRSDSAAGSLSSKDSKVYTFRAKSIEEPDPVAITSGEVVAPMSTSHVEDSLDDALEMYISYNASQQAVDTASTFRNGRAQSVKAFDSSSLCSGNESDAENRKCRSSNDDRASLSDQARIDALMDSPSSVRKSRPARYGSRKNRQL</sequence>
<feature type="region of interest" description="Disordered" evidence="1">
    <location>
        <begin position="626"/>
        <end position="803"/>
    </location>
</feature>
<keyword evidence="3" id="KW-1185">Reference proteome</keyword>
<name>N1QC21_PSEFD</name>
<dbReference type="RefSeq" id="XP_007920557.1">
    <property type="nucleotide sequence ID" value="XM_007922366.1"/>
</dbReference>
<feature type="region of interest" description="Disordered" evidence="1">
    <location>
        <begin position="373"/>
        <end position="403"/>
    </location>
</feature>
<feature type="compositionally biased region" description="Polar residues" evidence="1">
    <location>
        <begin position="1043"/>
        <end position="1052"/>
    </location>
</feature>
<feature type="region of interest" description="Disordered" evidence="1">
    <location>
        <begin position="823"/>
        <end position="842"/>
    </location>
</feature>
<feature type="region of interest" description="Disordered" evidence="1">
    <location>
        <begin position="1042"/>
        <end position="1102"/>
    </location>
</feature>
<feature type="compositionally biased region" description="Polar residues" evidence="1">
    <location>
        <begin position="787"/>
        <end position="796"/>
    </location>
</feature>
<gene>
    <name evidence="2" type="ORF">MYCFIDRAFT_80180</name>
</gene>